<feature type="region of interest" description="Disordered" evidence="4">
    <location>
        <begin position="1"/>
        <end position="59"/>
    </location>
</feature>
<feature type="compositionally biased region" description="Polar residues" evidence="4">
    <location>
        <begin position="45"/>
        <end position="56"/>
    </location>
</feature>
<evidence type="ECO:0000256" key="3">
    <source>
        <dbReference type="ARBA" id="ARBA00022737"/>
    </source>
</evidence>
<dbReference type="SMART" id="SM00364">
    <property type="entry name" value="LRR_BAC"/>
    <property type="match status" value="9"/>
</dbReference>
<dbReference type="InterPro" id="IPR001611">
    <property type="entry name" value="Leu-rich_rpt"/>
</dbReference>
<evidence type="ECO:0000313" key="5">
    <source>
        <dbReference type="EMBL" id="APG93548.1"/>
    </source>
</evidence>
<name>A0A1L3LTY5_9HYPH</name>
<gene>
    <name evidence="5" type="ORF">SAMCFNEI73_pB0351</name>
</gene>
<dbReference type="SUPFAM" id="SSF52058">
    <property type="entry name" value="L domain-like"/>
    <property type="match status" value="1"/>
</dbReference>
<evidence type="ECO:0000313" key="6">
    <source>
        <dbReference type="Proteomes" id="UP000182306"/>
    </source>
</evidence>
<dbReference type="InterPro" id="IPR051071">
    <property type="entry name" value="LRR-bact_E3_ubiq_ligases"/>
</dbReference>
<dbReference type="Proteomes" id="UP000182306">
    <property type="component" value="Plasmid B"/>
</dbReference>
<dbReference type="AlphaFoldDB" id="A0A1L3LTY5"/>
<evidence type="ECO:0000256" key="1">
    <source>
        <dbReference type="ARBA" id="ARBA00009868"/>
    </source>
</evidence>
<keyword evidence="5" id="KW-0614">Plasmid</keyword>
<dbReference type="PANTHER" id="PTHR47114">
    <property type="match status" value="1"/>
</dbReference>
<reference evidence="5 6" key="1">
    <citation type="submission" date="2015-10" db="EMBL/GenBank/DDBJ databases">
        <title>Genomic differences between typical nodule nitrogen-fixing rhizobial strains and those coming from bean seeds.</title>
        <authorList>
            <person name="Peralta H."/>
            <person name="Aguilar-Vera A."/>
            <person name="Diaz R."/>
            <person name="Mora Y."/>
            <person name="Martinez-Batallar G."/>
            <person name="Salazar E."/>
            <person name="Vargas-Lagunas C."/>
            <person name="Encarnacion S."/>
            <person name="Girard L."/>
            <person name="Mora J."/>
        </authorList>
    </citation>
    <scope>NUCLEOTIDE SEQUENCE [LARGE SCALE GENOMIC DNA]</scope>
    <source>
        <strain evidence="5 6">CFNEI 73</strain>
        <plasmid evidence="5 6">B</plasmid>
    </source>
</reference>
<dbReference type="Gene3D" id="3.80.10.10">
    <property type="entry name" value="Ribonuclease Inhibitor"/>
    <property type="match status" value="1"/>
</dbReference>
<sequence length="363" mass="38483">MVGHQRSDTFLGSTGVAPMMKTKPAQPCDGDTRKANSRRCFSPEDNLTTGAINNSKGARGSSEALAGCPNLAPHVRATSLDYNLDAWAAQKGQGENEDRHEAVKRISAWVVAGDLSAVLDLSFLRLSTLPAELPAGLQRLNVDCNHLAHLPGHLPAELQALNARYNRLSSLPGTLPPELQILEVSYNRLISLPDVLPATLQWLGAGGNQLASLPDNLPIALETINVDSNQLTYVPAGLPGGLQTLNVDGNRLTNLPDNLPSGLQTLNANGNELTNLPHKLPAGLQTLGAADNRLAGLPNDLPSGLRRLNARCNLLISLPDKLLAQLSSGCLVFLESNPLPKWVRANVAATVHAADYGGPLVCL</sequence>
<dbReference type="PROSITE" id="PS51450">
    <property type="entry name" value="LRR"/>
    <property type="match status" value="1"/>
</dbReference>
<dbReference type="InterPro" id="IPR032675">
    <property type="entry name" value="LRR_dom_sf"/>
</dbReference>
<keyword evidence="6" id="KW-1185">Reference proteome</keyword>
<dbReference type="SMART" id="SM00369">
    <property type="entry name" value="LRR_TYP"/>
    <property type="match status" value="5"/>
</dbReference>
<keyword evidence="3" id="KW-0677">Repeat</keyword>
<geneLocation type="plasmid" evidence="5 6">
    <name>B</name>
</geneLocation>
<keyword evidence="2" id="KW-0433">Leucine-rich repeat</keyword>
<accession>A0A1L3LTY5</accession>
<evidence type="ECO:0000256" key="4">
    <source>
        <dbReference type="SAM" id="MobiDB-lite"/>
    </source>
</evidence>
<organism evidence="5 6">
    <name type="scientific">Sinorhizobium americanum</name>
    <dbReference type="NCBI Taxonomy" id="194963"/>
    <lineage>
        <taxon>Bacteria</taxon>
        <taxon>Pseudomonadati</taxon>
        <taxon>Pseudomonadota</taxon>
        <taxon>Alphaproteobacteria</taxon>
        <taxon>Hyphomicrobiales</taxon>
        <taxon>Rhizobiaceae</taxon>
        <taxon>Sinorhizobium/Ensifer group</taxon>
        <taxon>Sinorhizobium</taxon>
    </lineage>
</organism>
<dbReference type="EMBL" id="CP013109">
    <property type="protein sequence ID" value="APG93548.1"/>
    <property type="molecule type" value="Genomic_DNA"/>
</dbReference>
<dbReference type="PANTHER" id="PTHR47114:SF2">
    <property type="entry name" value="OLIGODENDROCYTE-MYELIN GLYCOPROTEIN"/>
    <property type="match status" value="1"/>
</dbReference>
<dbReference type="InterPro" id="IPR003591">
    <property type="entry name" value="Leu-rich_rpt_typical-subtyp"/>
</dbReference>
<proteinExistence type="inferred from homology"/>
<evidence type="ECO:0000256" key="2">
    <source>
        <dbReference type="ARBA" id="ARBA00022614"/>
    </source>
</evidence>
<protein>
    <submittedName>
        <fullName evidence="5">E3 ubiquitin-protein ligase</fullName>
    </submittedName>
</protein>
<comment type="similarity">
    <text evidence="1">Belongs to the LRR-containing bacterial E3 ligase family.</text>
</comment>
<dbReference type="KEGG" id="same:SAMCFNEI73_pB0351"/>